<dbReference type="Pfam" id="PF08376">
    <property type="entry name" value="NIT"/>
    <property type="match status" value="1"/>
</dbReference>
<dbReference type="PANTHER" id="PTHR44757">
    <property type="entry name" value="DIGUANYLATE CYCLASE DGCP"/>
    <property type="match status" value="1"/>
</dbReference>
<dbReference type="InterPro" id="IPR029787">
    <property type="entry name" value="Nucleotide_cyclase"/>
</dbReference>
<dbReference type="RefSeq" id="WP_238975940.1">
    <property type="nucleotide sequence ID" value="NZ_JABFUC010000002.1"/>
</dbReference>
<dbReference type="SUPFAM" id="SSF55785">
    <property type="entry name" value="PYP-like sensor domain (PAS domain)"/>
    <property type="match status" value="1"/>
</dbReference>
<dbReference type="PROSITE" id="PS50887">
    <property type="entry name" value="GGDEF"/>
    <property type="match status" value="1"/>
</dbReference>
<evidence type="ECO:0000259" key="4">
    <source>
        <dbReference type="PROSITE" id="PS50883"/>
    </source>
</evidence>
<dbReference type="Gene3D" id="3.30.70.270">
    <property type="match status" value="1"/>
</dbReference>
<dbReference type="SMART" id="SM00267">
    <property type="entry name" value="GGDEF"/>
    <property type="match status" value="1"/>
</dbReference>
<feature type="domain" description="GGDEF" evidence="5">
    <location>
        <begin position="523"/>
        <end position="656"/>
    </location>
</feature>
<dbReference type="NCBIfam" id="TIGR00254">
    <property type="entry name" value="GGDEF"/>
    <property type="match status" value="1"/>
</dbReference>
<keyword evidence="8" id="KW-1185">Reference proteome</keyword>
<name>A0ABS9P719_9GAMM</name>
<dbReference type="CDD" id="cd01949">
    <property type="entry name" value="GGDEF"/>
    <property type="match status" value="1"/>
</dbReference>
<evidence type="ECO:0000313" key="7">
    <source>
        <dbReference type="EMBL" id="MCG6656910.1"/>
    </source>
</evidence>
<feature type="transmembrane region" description="Helical" evidence="1">
    <location>
        <begin position="12"/>
        <end position="34"/>
    </location>
</feature>
<dbReference type="SMART" id="SM00091">
    <property type="entry name" value="PAS"/>
    <property type="match status" value="1"/>
</dbReference>
<dbReference type="PROSITE" id="PS50883">
    <property type="entry name" value="EAL"/>
    <property type="match status" value="1"/>
</dbReference>
<reference evidence="7 8" key="1">
    <citation type="submission" date="2020-05" db="EMBL/GenBank/DDBJ databases">
        <title>Comparative genomic analysis of denitrifying bacteria from Halomonas genus.</title>
        <authorList>
            <person name="Wang L."/>
            <person name="Shao Z."/>
        </authorList>
    </citation>
    <scope>NUCLEOTIDE SEQUENCE [LARGE SCALE GENOMIC DNA]</scope>
    <source>
        <strain evidence="7 8">A4</strain>
    </source>
</reference>
<dbReference type="InterPro" id="IPR043128">
    <property type="entry name" value="Rev_trsase/Diguanyl_cyclase"/>
</dbReference>
<accession>A0ABS9P719</accession>
<dbReference type="Pfam" id="PF00990">
    <property type="entry name" value="GGDEF"/>
    <property type="match status" value="1"/>
</dbReference>
<dbReference type="EMBL" id="JABFUC010000002">
    <property type="protein sequence ID" value="MCG6656910.1"/>
    <property type="molecule type" value="Genomic_DNA"/>
</dbReference>
<proteinExistence type="predicted"/>
<dbReference type="SUPFAM" id="SSF141868">
    <property type="entry name" value="EAL domain-like"/>
    <property type="match status" value="1"/>
</dbReference>
<feature type="domain" description="NIT" evidence="6">
    <location>
        <begin position="54"/>
        <end position="329"/>
    </location>
</feature>
<evidence type="ECO:0000259" key="3">
    <source>
        <dbReference type="PROSITE" id="PS50113"/>
    </source>
</evidence>
<dbReference type="PROSITE" id="PS50112">
    <property type="entry name" value="PAS"/>
    <property type="match status" value="1"/>
</dbReference>
<dbReference type="InterPro" id="IPR001610">
    <property type="entry name" value="PAC"/>
</dbReference>
<comment type="caution">
    <text evidence="7">The sequence shown here is derived from an EMBL/GenBank/DDBJ whole genome shotgun (WGS) entry which is preliminary data.</text>
</comment>
<sequence>MHQFFNRLSLEARFIIALSLPLITLIWLATSGALERQKLAVNMSELQALTSLAVDAGDLVHRLQVERGMSSGFLGSGGSHFGEQLHEARRQTDRQVSRFHDRLQGFDISRLAEQQASGRTIANFSLHQGPLEDDQSYLSFLQDIRGTTRSFERLQGIRDDVNAHRLEADDAIRYYSQVNYRLNALIGQLTHLTDQGEINRKLGAYHALLMYKELAGLERALLSNALARGLLPQTIYQRIMPMMGEQSAFLATFHNLADRQASAALSALLTADETRQLEAFRQRIIDRGPLAKLDVTPDQWFDWKTLKIEHIKTVEDTLSNDIMATAAGLKAAAQGELTQYLALSIVSTLIAVLLSFLIIRNIQNRLQLAANVFHHTQDGITVTGPDATILDLNDAFTRITGYPREEAIGRNPRFLQSGRQDSAFYRALWNELLTTGSWQGEIWNRRKNGEVYAELLTINAVHDKRGRLQNYVAVFSDITERASEHQRQLVHSANHDPLTDLPNRMLLGDRLRHALSISRRSNTPLVVAIIDLDDFKSLNETYGHALGDRVLELLAKRFQSALREGDTLARLGGDEFAAVIEELAAADDAKPILQRLQQEAAQPIRLEGVTLHCSASIGATHYPDDASDADTLLRHANQAMHEAKLNGRNRLHWFDPRHNHDQSALSRLVERIEAALTNGELVLHYQPKVNMRTGRLIGAEALLRWQDPEGGLVPPGDFLPQIERHPISVKIGNWVIETALNEVQRWQSLGLALPVSVNINALQLQQPDFVARLGEQLAAHADVAPGALELEILESAAIGDIALAGEVIRQCRALGVAVSLDDFGTGYAALEYLKYLPADRLKIDRTFIRDMLDDTGDLAIVKGIIGLAEAFEFQVIAEGVETEAQGRRLIALGCEQAQGFGIARPMPSRDLVEWSACWQPPAGWNQAGEKTEPER</sequence>
<evidence type="ECO:0000259" key="5">
    <source>
        <dbReference type="PROSITE" id="PS50887"/>
    </source>
</evidence>
<organism evidence="7 8">
    <name type="scientific">Billgrantia campisalis</name>
    <dbReference type="NCBI Taxonomy" id="74661"/>
    <lineage>
        <taxon>Bacteria</taxon>
        <taxon>Pseudomonadati</taxon>
        <taxon>Pseudomonadota</taxon>
        <taxon>Gammaproteobacteria</taxon>
        <taxon>Oceanospirillales</taxon>
        <taxon>Halomonadaceae</taxon>
        <taxon>Billgrantia</taxon>
    </lineage>
</organism>
<dbReference type="CDD" id="cd01948">
    <property type="entry name" value="EAL"/>
    <property type="match status" value="1"/>
</dbReference>
<evidence type="ECO:0000313" key="8">
    <source>
        <dbReference type="Proteomes" id="UP000814385"/>
    </source>
</evidence>
<dbReference type="PANTHER" id="PTHR44757:SF2">
    <property type="entry name" value="BIOFILM ARCHITECTURE MAINTENANCE PROTEIN MBAA"/>
    <property type="match status" value="1"/>
</dbReference>
<dbReference type="SMART" id="SM00052">
    <property type="entry name" value="EAL"/>
    <property type="match status" value="1"/>
</dbReference>
<evidence type="ECO:0000256" key="1">
    <source>
        <dbReference type="SAM" id="Phobius"/>
    </source>
</evidence>
<feature type="domain" description="PAC" evidence="3">
    <location>
        <begin position="438"/>
        <end position="490"/>
    </location>
</feature>
<dbReference type="InterPro" id="IPR035919">
    <property type="entry name" value="EAL_sf"/>
</dbReference>
<dbReference type="SUPFAM" id="SSF55073">
    <property type="entry name" value="Nucleotide cyclase"/>
    <property type="match status" value="1"/>
</dbReference>
<dbReference type="Pfam" id="PF13426">
    <property type="entry name" value="PAS_9"/>
    <property type="match status" value="1"/>
</dbReference>
<dbReference type="InterPro" id="IPR000160">
    <property type="entry name" value="GGDEF_dom"/>
</dbReference>
<keyword evidence="1" id="KW-1133">Transmembrane helix</keyword>
<dbReference type="InterPro" id="IPR001633">
    <property type="entry name" value="EAL_dom"/>
</dbReference>
<dbReference type="NCBIfam" id="TIGR00229">
    <property type="entry name" value="sensory_box"/>
    <property type="match status" value="1"/>
</dbReference>
<gene>
    <name evidence="7" type="ORF">HOP52_03835</name>
</gene>
<dbReference type="InterPro" id="IPR013587">
    <property type="entry name" value="Nitrate/nitrite_sensing"/>
</dbReference>
<dbReference type="CDD" id="cd00130">
    <property type="entry name" value="PAS"/>
    <property type="match status" value="1"/>
</dbReference>
<dbReference type="PROSITE" id="PS50113">
    <property type="entry name" value="PAC"/>
    <property type="match status" value="1"/>
</dbReference>
<dbReference type="InterPro" id="IPR010910">
    <property type="entry name" value="Nitrate/nitrite_sensing_bac"/>
</dbReference>
<dbReference type="Pfam" id="PF00563">
    <property type="entry name" value="EAL"/>
    <property type="match status" value="1"/>
</dbReference>
<dbReference type="Gene3D" id="3.20.20.450">
    <property type="entry name" value="EAL domain"/>
    <property type="match status" value="1"/>
</dbReference>
<dbReference type="Proteomes" id="UP000814385">
    <property type="component" value="Unassembled WGS sequence"/>
</dbReference>
<dbReference type="InterPro" id="IPR000700">
    <property type="entry name" value="PAS-assoc_C"/>
</dbReference>
<feature type="domain" description="PAS" evidence="2">
    <location>
        <begin position="365"/>
        <end position="411"/>
    </location>
</feature>
<evidence type="ECO:0000259" key="6">
    <source>
        <dbReference type="PROSITE" id="PS50906"/>
    </source>
</evidence>
<dbReference type="SMART" id="SM00086">
    <property type="entry name" value="PAC"/>
    <property type="match status" value="1"/>
</dbReference>
<dbReference type="InterPro" id="IPR035965">
    <property type="entry name" value="PAS-like_dom_sf"/>
</dbReference>
<dbReference type="InterPro" id="IPR000014">
    <property type="entry name" value="PAS"/>
</dbReference>
<keyword evidence="1" id="KW-0472">Membrane</keyword>
<dbReference type="InterPro" id="IPR052155">
    <property type="entry name" value="Biofilm_reg_signaling"/>
</dbReference>
<keyword evidence="1" id="KW-0812">Transmembrane</keyword>
<dbReference type="Gene3D" id="3.30.450.20">
    <property type="entry name" value="PAS domain"/>
    <property type="match status" value="1"/>
</dbReference>
<evidence type="ECO:0000259" key="2">
    <source>
        <dbReference type="PROSITE" id="PS50112"/>
    </source>
</evidence>
<feature type="domain" description="EAL" evidence="4">
    <location>
        <begin position="665"/>
        <end position="919"/>
    </location>
</feature>
<protein>
    <submittedName>
        <fullName evidence="7">EAL domain-containing protein</fullName>
    </submittedName>
</protein>
<feature type="transmembrane region" description="Helical" evidence="1">
    <location>
        <begin position="340"/>
        <end position="359"/>
    </location>
</feature>
<dbReference type="PROSITE" id="PS50906">
    <property type="entry name" value="NIT"/>
    <property type="match status" value="1"/>
</dbReference>